<dbReference type="KEGG" id="elut:CKA38_09075"/>
<dbReference type="SUPFAM" id="SSF49464">
    <property type="entry name" value="Carboxypeptidase regulatory domain-like"/>
    <property type="match status" value="1"/>
</dbReference>
<name>A0A2U8E3L5_9BACT</name>
<dbReference type="Gene3D" id="2.170.130.10">
    <property type="entry name" value="TonB-dependent receptor, plug domain"/>
    <property type="match status" value="1"/>
</dbReference>
<proteinExistence type="predicted"/>
<dbReference type="AlphaFoldDB" id="A0A2U8E3L5"/>
<dbReference type="RefSeq" id="WP_108825186.1">
    <property type="nucleotide sequence ID" value="NZ_CP023004.1"/>
</dbReference>
<dbReference type="PANTHER" id="PTHR40980:SF4">
    <property type="entry name" value="TONB-DEPENDENT RECEPTOR-LIKE BETA-BARREL DOMAIN-CONTAINING PROTEIN"/>
    <property type="match status" value="1"/>
</dbReference>
<gene>
    <name evidence="3" type="ORF">CKA38_09075</name>
</gene>
<dbReference type="OrthoDB" id="8727862at2"/>
<protein>
    <recommendedName>
        <fullName evidence="2">TonB-dependent receptor plug domain-containing protein</fullName>
    </recommendedName>
</protein>
<keyword evidence="1" id="KW-0732">Signal</keyword>
<dbReference type="PANTHER" id="PTHR40980">
    <property type="entry name" value="PLUG DOMAIN-CONTAINING PROTEIN"/>
    <property type="match status" value="1"/>
</dbReference>
<reference evidence="3 4" key="1">
    <citation type="journal article" date="2018" name="Syst. Appl. Microbiol.">
        <title>Ereboglobus luteus gen. nov. sp. nov. from cockroach guts, and new insights into the oxygen relationship of the genera Opitutus and Didymococcus (Verrucomicrobia: Opitutaceae).</title>
        <authorList>
            <person name="Tegtmeier D."/>
            <person name="Belitz A."/>
            <person name="Radek R."/>
            <person name="Heimerl T."/>
            <person name="Brune A."/>
        </authorList>
    </citation>
    <scope>NUCLEOTIDE SEQUENCE [LARGE SCALE GENOMIC DNA]</scope>
    <source>
        <strain evidence="3 4">Ho45</strain>
    </source>
</reference>
<dbReference type="Proteomes" id="UP000244896">
    <property type="component" value="Chromosome"/>
</dbReference>
<organism evidence="3 4">
    <name type="scientific">Ereboglobus luteus</name>
    <dbReference type="NCBI Taxonomy" id="1796921"/>
    <lineage>
        <taxon>Bacteria</taxon>
        <taxon>Pseudomonadati</taxon>
        <taxon>Verrucomicrobiota</taxon>
        <taxon>Opitutia</taxon>
        <taxon>Opitutales</taxon>
        <taxon>Opitutaceae</taxon>
        <taxon>Ereboglobus</taxon>
    </lineage>
</organism>
<dbReference type="InterPro" id="IPR037066">
    <property type="entry name" value="Plug_dom_sf"/>
</dbReference>
<accession>A0A2U8E3L5</accession>
<dbReference type="Gene3D" id="2.60.40.1120">
    <property type="entry name" value="Carboxypeptidase-like, regulatory domain"/>
    <property type="match status" value="1"/>
</dbReference>
<evidence type="ECO:0000313" key="4">
    <source>
        <dbReference type="Proteomes" id="UP000244896"/>
    </source>
</evidence>
<dbReference type="InterPro" id="IPR008969">
    <property type="entry name" value="CarboxyPept-like_regulatory"/>
</dbReference>
<dbReference type="EMBL" id="CP023004">
    <property type="protein sequence ID" value="AWI09376.1"/>
    <property type="molecule type" value="Genomic_DNA"/>
</dbReference>
<evidence type="ECO:0000259" key="2">
    <source>
        <dbReference type="Pfam" id="PF07715"/>
    </source>
</evidence>
<feature type="chain" id="PRO_5015970959" description="TonB-dependent receptor plug domain-containing protein" evidence="1">
    <location>
        <begin position="28"/>
        <end position="666"/>
    </location>
</feature>
<evidence type="ECO:0000256" key="1">
    <source>
        <dbReference type="SAM" id="SignalP"/>
    </source>
</evidence>
<dbReference type="InterPro" id="IPR012910">
    <property type="entry name" value="Plug_dom"/>
</dbReference>
<keyword evidence="4" id="KW-1185">Reference proteome</keyword>
<feature type="domain" description="TonB-dependent receptor plug" evidence="2">
    <location>
        <begin position="157"/>
        <end position="247"/>
    </location>
</feature>
<dbReference type="Pfam" id="PF07715">
    <property type="entry name" value="Plug"/>
    <property type="match status" value="1"/>
</dbReference>
<dbReference type="SUPFAM" id="SSF56935">
    <property type="entry name" value="Porins"/>
    <property type="match status" value="1"/>
</dbReference>
<evidence type="ECO:0000313" key="3">
    <source>
        <dbReference type="EMBL" id="AWI09376.1"/>
    </source>
</evidence>
<feature type="signal peptide" evidence="1">
    <location>
        <begin position="1"/>
        <end position="27"/>
    </location>
</feature>
<sequence>MKTHRLPSLFALAAFFAFIVMHSPLMAQSTGQTVTVTGRVFNVDSGLYIKSAEVRLDGTNTIVYTEDGGLYSIVVPVGKVSLTASYANARSSTLTIEARVGAPNVLDFELQPISLSTGIGTTGTSKAISSSDLVVLEKFTVTSERAGQAQAFMEQKAADNAKTVIAVDQFGELTQGSVGEFMKYMPGVTLDLDDEGETAYVRVGGLDPKYAGFSMDGISLASATEGSTRANHFQQMSITAIESIEFNQTLLARMPANTPAGKFEMKTRYAFNRKKPEISFDLGLDGTGETIEWGSAYMPDNKKHRRTYIGGRLGFGGAFLKRRLGIEAAVSRYQQYRNDQRHTVQYTYPVAPHYNITDGQFHNPNPGTTFVSRNGHLEAVEGPSIRQIEWLDGPRIKTSESANLSLDFKITPELTFAIRSQYTYNENEYFNIYYQLLGTNRDDDMDVNLWAPTPGQHPTSTLTRWVVDPTGPGGTQALESVLTESPSFRVSKNENYMISPRLNYKKGPLEIQLRTAYSYSHTKLSDGDEGRFRAVRNRLGGIGWIAERPSTDSPEWTLTQTAGSLWTEPQNIGRAATYLWDTWYDDPHFVRNTQLSGYLDVTYAARVFGHPVTFRTGGASLRMFTDAVTAGSATTTSAPRDFKCPHSFRLLTTTFSTWISEASPVT</sequence>